<evidence type="ECO:0000313" key="2">
    <source>
        <dbReference type="Proteomes" id="UP001057402"/>
    </source>
</evidence>
<sequence length="431" mass="48227">MEHCRCREIEGKLSHDHKGRAVSSVPGFSFVPGPVIVGAGPSGLATAACLKEKGVESVVLERSDCIASLWQRKTYDRLRLHLPRRFCELPLMGFPRDFPEYPDKGEFIEYLESYARRFGICPRFEETVEHAEYDALLGLWRVRSMSSKGEERGARTRTYLCRWLVVATGENAEAVVPEIEGMEGFGEVIKHTSLYRSGKEFEGKRVLVLGCGNSGMEVCLDLCNHNAMPSLVVRDTVHVLPREMLGWSTFGLSMWLLKWLPMHLVDRFLLLMSWLILGDTARFGLNRPKLGPLQLKNLNGKTPVLDVGTLAKIKSGAIKIRPGIRRLRHHSVEFADGRIERFDAIILATGYKSIVPHWLKEGKMFSEEDGLPRQPFPNGWKGGNGLYAVGFTKRGLLGASADARKIAEDIGREMARNPSLQQPSSSPLLIS</sequence>
<gene>
    <name evidence="1" type="ORF">MLD38_007053</name>
</gene>
<dbReference type="Proteomes" id="UP001057402">
    <property type="component" value="Chromosome 3"/>
</dbReference>
<keyword evidence="2" id="KW-1185">Reference proteome</keyword>
<dbReference type="EMBL" id="CM042882">
    <property type="protein sequence ID" value="KAI4380920.1"/>
    <property type="molecule type" value="Genomic_DNA"/>
</dbReference>
<proteinExistence type="predicted"/>
<evidence type="ECO:0000313" key="1">
    <source>
        <dbReference type="EMBL" id="KAI4380920.1"/>
    </source>
</evidence>
<accession>A0ACB9RPU5</accession>
<comment type="caution">
    <text evidence="1">The sequence shown here is derived from an EMBL/GenBank/DDBJ whole genome shotgun (WGS) entry which is preliminary data.</text>
</comment>
<protein>
    <submittedName>
        <fullName evidence="1">Uncharacterized protein</fullName>
    </submittedName>
</protein>
<reference evidence="2" key="1">
    <citation type="journal article" date="2023" name="Front. Plant Sci.">
        <title>Chromosomal-level genome assembly of Melastoma candidum provides insights into trichome evolution.</title>
        <authorList>
            <person name="Zhong Y."/>
            <person name="Wu W."/>
            <person name="Sun C."/>
            <person name="Zou P."/>
            <person name="Liu Y."/>
            <person name="Dai S."/>
            <person name="Zhou R."/>
        </authorList>
    </citation>
    <scope>NUCLEOTIDE SEQUENCE [LARGE SCALE GENOMIC DNA]</scope>
</reference>
<organism evidence="1 2">
    <name type="scientific">Melastoma candidum</name>
    <dbReference type="NCBI Taxonomy" id="119954"/>
    <lineage>
        <taxon>Eukaryota</taxon>
        <taxon>Viridiplantae</taxon>
        <taxon>Streptophyta</taxon>
        <taxon>Embryophyta</taxon>
        <taxon>Tracheophyta</taxon>
        <taxon>Spermatophyta</taxon>
        <taxon>Magnoliopsida</taxon>
        <taxon>eudicotyledons</taxon>
        <taxon>Gunneridae</taxon>
        <taxon>Pentapetalae</taxon>
        <taxon>rosids</taxon>
        <taxon>malvids</taxon>
        <taxon>Myrtales</taxon>
        <taxon>Melastomataceae</taxon>
        <taxon>Melastomatoideae</taxon>
        <taxon>Melastomateae</taxon>
        <taxon>Melastoma</taxon>
    </lineage>
</organism>
<name>A0ACB9RPU5_9MYRT</name>